<accession>A0A837RCV8</accession>
<sequence>MLKMVAFDFDGTLAPTIPMVIKAFRSSVTPYVEHELTTQAIVHTFGLNEIGMVKAVAGPRWREALAAFYEAYTRAHREVTTPYPGIVELLTRLREQGIVLALVTGKAAKGCQISLAMTGLTTFFPIKLYGSEFAPNKAANLRQLLSSQDLSPAAVCYVGDMRSDFEAAAQAGIQCLTAAWDPDQQTDAKADQLVFRSVDQLAAYLQVRIAR</sequence>
<dbReference type="InterPro" id="IPR036412">
    <property type="entry name" value="HAD-like_sf"/>
</dbReference>
<dbReference type="Proteomes" id="UP000051020">
    <property type="component" value="Unassembled WGS sequence"/>
</dbReference>
<dbReference type="PANTHER" id="PTHR43434:SF1">
    <property type="entry name" value="PHOSPHOGLYCOLATE PHOSPHATASE"/>
    <property type="match status" value="1"/>
</dbReference>
<dbReference type="SFLD" id="SFLDS00003">
    <property type="entry name" value="Haloacid_Dehalogenase"/>
    <property type="match status" value="1"/>
</dbReference>
<evidence type="ECO:0000313" key="1">
    <source>
        <dbReference type="EMBL" id="KRK26602.1"/>
    </source>
</evidence>
<dbReference type="EMBL" id="AZCU01000002">
    <property type="protein sequence ID" value="KRK26602.1"/>
    <property type="molecule type" value="Genomic_DNA"/>
</dbReference>
<dbReference type="GO" id="GO:0006281">
    <property type="term" value="P:DNA repair"/>
    <property type="evidence" value="ECO:0007669"/>
    <property type="project" value="TreeGrafter"/>
</dbReference>
<dbReference type="SFLD" id="SFLDG01129">
    <property type="entry name" value="C1.5:_HAD__Beta-PGM__Phosphata"/>
    <property type="match status" value="1"/>
</dbReference>
<dbReference type="InterPro" id="IPR041492">
    <property type="entry name" value="HAD_2"/>
</dbReference>
<dbReference type="GO" id="GO:0005829">
    <property type="term" value="C:cytosol"/>
    <property type="evidence" value="ECO:0007669"/>
    <property type="project" value="TreeGrafter"/>
</dbReference>
<dbReference type="Gene3D" id="3.40.50.1000">
    <property type="entry name" value="HAD superfamily/HAD-like"/>
    <property type="match status" value="1"/>
</dbReference>
<organism evidence="1 2">
    <name type="scientific">Lactiplantibacillus pentosus DSM 20314</name>
    <dbReference type="NCBI Taxonomy" id="1423791"/>
    <lineage>
        <taxon>Bacteria</taxon>
        <taxon>Bacillati</taxon>
        <taxon>Bacillota</taxon>
        <taxon>Bacilli</taxon>
        <taxon>Lactobacillales</taxon>
        <taxon>Lactobacillaceae</taxon>
        <taxon>Lactiplantibacillus</taxon>
    </lineage>
</organism>
<gene>
    <name evidence="1" type="ORF">FD24_GL001399</name>
</gene>
<dbReference type="RefSeq" id="WP_050338548.1">
    <property type="nucleotide sequence ID" value="NZ_AZCU01000002.1"/>
</dbReference>
<dbReference type="Gene3D" id="1.10.150.240">
    <property type="entry name" value="Putative phosphatase, domain 2"/>
    <property type="match status" value="1"/>
</dbReference>
<dbReference type="AlphaFoldDB" id="A0A837RCV8"/>
<comment type="caution">
    <text evidence="1">The sequence shown here is derived from an EMBL/GenBank/DDBJ whole genome shotgun (WGS) entry which is preliminary data.</text>
</comment>
<dbReference type="SUPFAM" id="SSF56784">
    <property type="entry name" value="HAD-like"/>
    <property type="match status" value="1"/>
</dbReference>
<dbReference type="Pfam" id="PF13419">
    <property type="entry name" value="HAD_2"/>
    <property type="match status" value="1"/>
</dbReference>
<protein>
    <submittedName>
        <fullName evidence="1">Phosphoglycolate phosphatase</fullName>
    </submittedName>
</protein>
<dbReference type="InterPro" id="IPR023198">
    <property type="entry name" value="PGP-like_dom2"/>
</dbReference>
<dbReference type="PANTHER" id="PTHR43434">
    <property type="entry name" value="PHOSPHOGLYCOLATE PHOSPHATASE"/>
    <property type="match status" value="1"/>
</dbReference>
<reference evidence="1 2" key="1">
    <citation type="journal article" date="2015" name="Genome Announc.">
        <title>Expanding the biotechnology potential of lactobacilli through comparative genomics of 213 strains and associated genera.</title>
        <authorList>
            <person name="Sun Z."/>
            <person name="Harris H.M."/>
            <person name="McCann A."/>
            <person name="Guo C."/>
            <person name="Argimon S."/>
            <person name="Zhang W."/>
            <person name="Yang X."/>
            <person name="Jeffery I.B."/>
            <person name="Cooney J.C."/>
            <person name="Kagawa T.F."/>
            <person name="Liu W."/>
            <person name="Song Y."/>
            <person name="Salvetti E."/>
            <person name="Wrobel A."/>
            <person name="Rasinkangas P."/>
            <person name="Parkhill J."/>
            <person name="Rea M.C."/>
            <person name="O'Sullivan O."/>
            <person name="Ritari J."/>
            <person name="Douillard F.P."/>
            <person name="Paul Ross R."/>
            <person name="Yang R."/>
            <person name="Briner A.E."/>
            <person name="Felis G.E."/>
            <person name="de Vos W.M."/>
            <person name="Barrangou R."/>
            <person name="Klaenhammer T.R."/>
            <person name="Caufield P.W."/>
            <person name="Cui Y."/>
            <person name="Zhang H."/>
            <person name="O'Toole P.W."/>
        </authorList>
    </citation>
    <scope>NUCLEOTIDE SEQUENCE [LARGE SCALE GENOMIC DNA]</scope>
    <source>
        <strain evidence="1 2">DSM 20314</strain>
    </source>
</reference>
<proteinExistence type="predicted"/>
<dbReference type="GeneID" id="49394159"/>
<name>A0A837RCV8_LACPE</name>
<dbReference type="InterPro" id="IPR023214">
    <property type="entry name" value="HAD_sf"/>
</dbReference>
<dbReference type="InterPro" id="IPR050155">
    <property type="entry name" value="HAD-like_hydrolase_sf"/>
</dbReference>
<evidence type="ECO:0000313" key="2">
    <source>
        <dbReference type="Proteomes" id="UP000051020"/>
    </source>
</evidence>
<dbReference type="GO" id="GO:0008967">
    <property type="term" value="F:phosphoglycolate phosphatase activity"/>
    <property type="evidence" value="ECO:0007669"/>
    <property type="project" value="TreeGrafter"/>
</dbReference>